<evidence type="ECO:0000313" key="2">
    <source>
        <dbReference type="Proteomes" id="UP001054837"/>
    </source>
</evidence>
<organism evidence="1 2">
    <name type="scientific">Caerostris darwini</name>
    <dbReference type="NCBI Taxonomy" id="1538125"/>
    <lineage>
        <taxon>Eukaryota</taxon>
        <taxon>Metazoa</taxon>
        <taxon>Ecdysozoa</taxon>
        <taxon>Arthropoda</taxon>
        <taxon>Chelicerata</taxon>
        <taxon>Arachnida</taxon>
        <taxon>Araneae</taxon>
        <taxon>Araneomorphae</taxon>
        <taxon>Entelegynae</taxon>
        <taxon>Araneoidea</taxon>
        <taxon>Araneidae</taxon>
        <taxon>Caerostris</taxon>
    </lineage>
</organism>
<gene>
    <name evidence="1" type="ORF">CDAR_493921</name>
</gene>
<sequence length="88" mass="10538">MFRESFEFLQDFQRTHEQMFRKFDSEGMGGYPTENDSVVRNYCSFRKVFYCECFVIHSSTMVEVLIARPITDVVFYQYFNEGVQLNSN</sequence>
<reference evidence="1 2" key="1">
    <citation type="submission" date="2021-06" db="EMBL/GenBank/DDBJ databases">
        <title>Caerostris darwini draft genome.</title>
        <authorList>
            <person name="Kono N."/>
            <person name="Arakawa K."/>
        </authorList>
    </citation>
    <scope>NUCLEOTIDE SEQUENCE [LARGE SCALE GENOMIC DNA]</scope>
</reference>
<protein>
    <submittedName>
        <fullName evidence="1">Uncharacterized protein</fullName>
    </submittedName>
</protein>
<name>A0AAV4VTJ2_9ARAC</name>
<dbReference type="EMBL" id="BPLQ01013610">
    <property type="protein sequence ID" value="GIY73448.1"/>
    <property type="molecule type" value="Genomic_DNA"/>
</dbReference>
<comment type="caution">
    <text evidence="1">The sequence shown here is derived from an EMBL/GenBank/DDBJ whole genome shotgun (WGS) entry which is preliminary data.</text>
</comment>
<evidence type="ECO:0000313" key="1">
    <source>
        <dbReference type="EMBL" id="GIY73448.1"/>
    </source>
</evidence>
<proteinExistence type="predicted"/>
<keyword evidence="2" id="KW-1185">Reference proteome</keyword>
<accession>A0AAV4VTJ2</accession>
<dbReference type="Proteomes" id="UP001054837">
    <property type="component" value="Unassembled WGS sequence"/>
</dbReference>
<dbReference type="AlphaFoldDB" id="A0AAV4VTJ2"/>